<dbReference type="CDD" id="cd05246">
    <property type="entry name" value="dTDP_GD_SDR_e"/>
    <property type="match status" value="1"/>
</dbReference>
<dbReference type="EMBL" id="SNRY01000316">
    <property type="protein sequence ID" value="KAA6342589.1"/>
    <property type="molecule type" value="Genomic_DNA"/>
</dbReference>
<dbReference type="AlphaFoldDB" id="A0A5J4S8W4"/>
<dbReference type="InterPro" id="IPR016040">
    <property type="entry name" value="NAD(P)-bd_dom"/>
</dbReference>
<proteinExistence type="predicted"/>
<evidence type="ECO:0000313" key="5">
    <source>
        <dbReference type="EMBL" id="KAA6342589.1"/>
    </source>
</evidence>
<organism evidence="5">
    <name type="scientific">termite gut metagenome</name>
    <dbReference type="NCBI Taxonomy" id="433724"/>
    <lineage>
        <taxon>unclassified sequences</taxon>
        <taxon>metagenomes</taxon>
        <taxon>organismal metagenomes</taxon>
    </lineage>
</organism>
<dbReference type="EC" id="4.2.1.46" evidence="5"/>
<dbReference type="PANTHER" id="PTHR43000">
    <property type="entry name" value="DTDP-D-GLUCOSE 4,6-DEHYDRATASE-RELATED"/>
    <property type="match status" value="1"/>
</dbReference>
<comment type="cofactor">
    <cofactor evidence="1">
        <name>NAD(+)</name>
        <dbReference type="ChEBI" id="CHEBI:57540"/>
    </cofactor>
</comment>
<dbReference type="InterPro" id="IPR005888">
    <property type="entry name" value="dTDP_Gluc_deHydtase"/>
</dbReference>
<dbReference type="Gene3D" id="3.40.50.720">
    <property type="entry name" value="NAD(P)-binding Rossmann-like Domain"/>
    <property type="match status" value="1"/>
</dbReference>
<evidence type="ECO:0000256" key="1">
    <source>
        <dbReference type="ARBA" id="ARBA00001911"/>
    </source>
</evidence>
<comment type="caution">
    <text evidence="5">The sequence shown here is derived from an EMBL/GenBank/DDBJ whole genome shotgun (WGS) entry which is preliminary data.</text>
</comment>
<reference evidence="5" key="1">
    <citation type="submission" date="2019-03" db="EMBL/GenBank/DDBJ databases">
        <title>Single cell metagenomics reveals metabolic interactions within the superorganism composed of flagellate Streblomastix strix and complex community of Bacteroidetes bacteria on its surface.</title>
        <authorList>
            <person name="Treitli S.C."/>
            <person name="Kolisko M."/>
            <person name="Husnik F."/>
            <person name="Keeling P."/>
            <person name="Hampl V."/>
        </authorList>
    </citation>
    <scope>NUCLEOTIDE SEQUENCE</scope>
    <source>
        <strain evidence="5">STM</strain>
    </source>
</reference>
<gene>
    <name evidence="5" type="ORF">EZS27_009659</name>
</gene>
<keyword evidence="2" id="KW-0520">NAD</keyword>
<dbReference type="SUPFAM" id="SSF51735">
    <property type="entry name" value="NAD(P)-binding Rossmann-fold domains"/>
    <property type="match status" value="1"/>
</dbReference>
<dbReference type="NCBIfam" id="TIGR01181">
    <property type="entry name" value="dTDP_gluc_dehyt"/>
    <property type="match status" value="1"/>
</dbReference>
<dbReference type="Gene3D" id="3.90.25.10">
    <property type="entry name" value="UDP-galactose 4-epimerase, domain 1"/>
    <property type="match status" value="1"/>
</dbReference>
<evidence type="ECO:0000256" key="3">
    <source>
        <dbReference type="ARBA" id="ARBA00023239"/>
    </source>
</evidence>
<dbReference type="Pfam" id="PF16363">
    <property type="entry name" value="GDP_Man_Dehyd"/>
    <property type="match status" value="1"/>
</dbReference>
<accession>A0A5J4S8W4</accession>
<dbReference type="GO" id="GO:0008460">
    <property type="term" value="F:dTDP-glucose 4,6-dehydratase activity"/>
    <property type="evidence" value="ECO:0007669"/>
    <property type="project" value="UniProtKB-EC"/>
</dbReference>
<protein>
    <submittedName>
        <fullName evidence="5">dTDP-glucose 4 6-dehydratase 2</fullName>
        <ecNumber evidence="5">4.2.1.46</ecNumber>
    </submittedName>
</protein>
<evidence type="ECO:0000259" key="4">
    <source>
        <dbReference type="Pfam" id="PF16363"/>
    </source>
</evidence>
<feature type="domain" description="NAD(P)-binding" evidence="4">
    <location>
        <begin position="5"/>
        <end position="348"/>
    </location>
</feature>
<keyword evidence="3 5" id="KW-0456">Lyase</keyword>
<dbReference type="InterPro" id="IPR036291">
    <property type="entry name" value="NAD(P)-bd_dom_sf"/>
</dbReference>
<dbReference type="GO" id="GO:0009225">
    <property type="term" value="P:nucleotide-sugar metabolic process"/>
    <property type="evidence" value="ECO:0007669"/>
    <property type="project" value="InterPro"/>
</dbReference>
<sequence>MKTYLVTGAAGFIGANYVKYVLAKYNDVQIVVLDLLTYAGNLGTIAADIDHKRCFFVKGDIGDAALVNRLFDEYHFDYVVNFAAESHVDRSIENPQLFLMTNILGTQNLLEAARRAWVSGKDNQGYPVWRNNVRYHQVSTDEVYGSLGAEGYFTENTSLSPHSPYSASKAGADMFVSAYHDTYKMPVSITRCSNNYGPYHFPEKLIPLIIKNILEGKKLPVYGDGSNVRDWLYVEDHCKAIDLVVHKGAAGEVYNVGGHNEKTNLEIVKLTIATIHRLMKEKPEYRKVLKRKEKNTNGEISIDWINEDLITFVKDRLGHDLRYAIDPAKITKALGWYPETTFETGIVKTIEWYLNNQSWVEDITSGDL</sequence>
<evidence type="ECO:0000256" key="2">
    <source>
        <dbReference type="ARBA" id="ARBA00023027"/>
    </source>
</evidence>
<name>A0A5J4S8W4_9ZZZZ</name>